<proteinExistence type="predicted"/>
<feature type="domain" description="F5/8 type C" evidence="1">
    <location>
        <begin position="59"/>
        <end position="174"/>
    </location>
</feature>
<comment type="caution">
    <text evidence="2">The sequence shown here is derived from an EMBL/GenBank/DDBJ whole genome shotgun (WGS) entry which is preliminary data.</text>
</comment>
<protein>
    <submittedName>
        <fullName evidence="2">Discoidin domain-containing protein</fullName>
    </submittedName>
</protein>
<dbReference type="Gene3D" id="2.60.120.260">
    <property type="entry name" value="Galactose-binding domain-like"/>
    <property type="match status" value="1"/>
</dbReference>
<sequence>MAVIISSTKSLDFDKGVKTNVEVVNGRLQLSIVGQLFAPGINNVIPRMTSNISPSGIVNASNKAVEAWKAFNRTNDYGWQPGTGYPQWISYEFPSGICINTYSIQASFFSTEKQSPKDWVFEGSNDGIAWKLLDEKVNQINWTASEKRVYSFENITPFKLYRLNIKSNNGSSLGVIIEEFEMMEPGIMNAYVSNGSYESEIIDLDQFFRKISTVSMISGIPAGTSVDIYTSTSNTYSNFSPYSLVDSNGNITSPQGRYIKVKIVMAGKQQTSPRVLNMFEAGEAIQFIPDDKNIFKQGLQMRNEYSIQLVQDQLWAFEGVLSTANINKSDYQKIGGVMHNG</sequence>
<reference evidence="2 3" key="1">
    <citation type="submission" date="2019-07" db="EMBL/GenBank/DDBJ databases">
        <authorList>
            <person name="Kim J."/>
        </authorList>
    </citation>
    <scope>NUCLEOTIDE SEQUENCE [LARGE SCALE GENOMIC DNA]</scope>
    <source>
        <strain evidence="2 3">G13</strain>
    </source>
</reference>
<dbReference type="InterPro" id="IPR000421">
    <property type="entry name" value="FA58C"/>
</dbReference>
<evidence type="ECO:0000259" key="1">
    <source>
        <dbReference type="Pfam" id="PF00754"/>
    </source>
</evidence>
<dbReference type="EMBL" id="VNJJ01000010">
    <property type="protein sequence ID" value="TVX97976.1"/>
    <property type="molecule type" value="Genomic_DNA"/>
</dbReference>
<dbReference type="SUPFAM" id="SSF49785">
    <property type="entry name" value="Galactose-binding domain-like"/>
    <property type="match status" value="1"/>
</dbReference>
<dbReference type="RefSeq" id="WP_144704537.1">
    <property type="nucleotide sequence ID" value="NZ_VNJJ01000010.1"/>
</dbReference>
<evidence type="ECO:0000313" key="3">
    <source>
        <dbReference type="Proteomes" id="UP000316330"/>
    </source>
</evidence>
<organism evidence="2 3">
    <name type="scientific">Cohnella terricola</name>
    <dbReference type="NCBI Taxonomy" id="1289167"/>
    <lineage>
        <taxon>Bacteria</taxon>
        <taxon>Bacillati</taxon>
        <taxon>Bacillota</taxon>
        <taxon>Bacilli</taxon>
        <taxon>Bacillales</taxon>
        <taxon>Paenibacillaceae</taxon>
        <taxon>Cohnella</taxon>
    </lineage>
</organism>
<dbReference type="AlphaFoldDB" id="A0A559JDM4"/>
<dbReference type="Proteomes" id="UP000316330">
    <property type="component" value="Unassembled WGS sequence"/>
</dbReference>
<dbReference type="Pfam" id="PF00754">
    <property type="entry name" value="F5_F8_type_C"/>
    <property type="match status" value="1"/>
</dbReference>
<dbReference type="OrthoDB" id="7182479at2"/>
<evidence type="ECO:0000313" key="2">
    <source>
        <dbReference type="EMBL" id="TVX97976.1"/>
    </source>
</evidence>
<name>A0A559JDM4_9BACL</name>
<keyword evidence="3" id="KW-1185">Reference proteome</keyword>
<accession>A0A559JDM4</accession>
<dbReference type="InterPro" id="IPR008979">
    <property type="entry name" value="Galactose-bd-like_sf"/>
</dbReference>
<gene>
    <name evidence="2" type="ORF">FPZ45_17175</name>
</gene>